<feature type="transmembrane region" description="Helical" evidence="4">
    <location>
        <begin position="70"/>
        <end position="89"/>
    </location>
</feature>
<dbReference type="InterPro" id="IPR011990">
    <property type="entry name" value="TPR-like_helical_dom_sf"/>
</dbReference>
<dbReference type="EMBL" id="VBAK01000094">
    <property type="protein sequence ID" value="TMI91409.1"/>
    <property type="molecule type" value="Genomic_DNA"/>
</dbReference>
<dbReference type="InterPro" id="IPR019734">
    <property type="entry name" value="TPR_rpt"/>
</dbReference>
<feature type="repeat" description="TPR" evidence="3">
    <location>
        <begin position="472"/>
        <end position="505"/>
    </location>
</feature>
<evidence type="ECO:0000313" key="5">
    <source>
        <dbReference type="EMBL" id="TMI91409.1"/>
    </source>
</evidence>
<dbReference type="SMART" id="SM00028">
    <property type="entry name" value="TPR"/>
    <property type="match status" value="6"/>
</dbReference>
<dbReference type="Gene3D" id="3.40.50.10070">
    <property type="entry name" value="TolB, N-terminal domain"/>
    <property type="match status" value="1"/>
</dbReference>
<keyword evidence="2 3" id="KW-0802">TPR repeat</keyword>
<organism evidence="5 6">
    <name type="scientific">Candidatus Segetimicrobium genomatis</name>
    <dbReference type="NCBI Taxonomy" id="2569760"/>
    <lineage>
        <taxon>Bacteria</taxon>
        <taxon>Bacillati</taxon>
        <taxon>Candidatus Sysuimicrobiota</taxon>
        <taxon>Candidatus Sysuimicrobiia</taxon>
        <taxon>Candidatus Sysuimicrobiales</taxon>
        <taxon>Candidatus Segetimicrobiaceae</taxon>
        <taxon>Candidatus Segetimicrobium</taxon>
    </lineage>
</organism>
<comment type="caution">
    <text evidence="5">The sequence shown here is derived from an EMBL/GenBank/DDBJ whole genome shotgun (WGS) entry which is preliminary data.</text>
</comment>
<accession>A0A537K6L9</accession>
<gene>
    <name evidence="5" type="ORF">E6H00_04055</name>
</gene>
<dbReference type="AlphaFoldDB" id="A0A537K6L9"/>
<evidence type="ECO:0000256" key="3">
    <source>
        <dbReference type="PROSITE-ProRule" id="PRU00339"/>
    </source>
</evidence>
<name>A0A537K6L9_9BACT</name>
<dbReference type="NCBIfam" id="NF047558">
    <property type="entry name" value="TPR_END_plus"/>
    <property type="match status" value="1"/>
</dbReference>
<dbReference type="PROSITE" id="PS50005">
    <property type="entry name" value="TPR"/>
    <property type="match status" value="2"/>
</dbReference>
<protein>
    <submittedName>
        <fullName evidence="5">Tetratricopeptide repeat protein</fullName>
    </submittedName>
</protein>
<reference evidence="5 6" key="1">
    <citation type="journal article" date="2019" name="Nat. Microbiol.">
        <title>Mediterranean grassland soil C-N compound turnover is dependent on rainfall and depth, and is mediated by genomically divergent microorganisms.</title>
        <authorList>
            <person name="Diamond S."/>
            <person name="Andeer P.F."/>
            <person name="Li Z."/>
            <person name="Crits-Christoph A."/>
            <person name="Burstein D."/>
            <person name="Anantharaman K."/>
            <person name="Lane K.R."/>
            <person name="Thomas B.C."/>
            <person name="Pan C."/>
            <person name="Northen T.R."/>
            <person name="Banfield J.F."/>
        </authorList>
    </citation>
    <scope>NUCLEOTIDE SEQUENCE [LARGE SCALE GENOMIC DNA]</scope>
    <source>
        <strain evidence="5">NP_3</strain>
    </source>
</reference>
<keyword evidence="4" id="KW-0812">Transmembrane</keyword>
<sequence length="632" mass="68250">MTAEEDRADPSSGATRSRTDLPLHSRLFGQLKQRNVFRVAALYLVVCWLILEPVHVIFHMLEVPAWANRLFVMIMALGFPAAVIFAWAYEITPEGLKPTVEVPHGQSIRKLTGRRLDRAIIAVLAVALAYFVVDKFWISKHLSASQPISGVESQAQSAASRKDGAPAPATPPAFAPPAHSIAVLPFVNLSGDKEQEYFSDGLTEELLNSLAEIDGLQVAARTSSFSFKEHPDIVTVAHKLNVGAILEGSVRRSAHTIRITAQLINAVTGFHLWSKTYDRDLGDVLKLQTEIATAVAGALKVTLLGDVAAKVELGGTRNPAAFDAYLRGAKAYSSIHEAKDIPTAIAAYTEAIRLDPHYALALAGRSIALSDVAGHATTEAAAREGFGKAQADARQALALAPDLAQAHLALAFVADNTLDFTQASEAYERALALAPGNAEVLRLSGIFAAYMGRLDAGVAAARRAVVLDPLARSSHGALAETLYAARRYKEAVAAYAEVISLDPDFKETYGSRGLAYYGLGDLQSARVSCETKLDYWASQRCLAVIYDKLGRHADAEAVLAKWKAVVSEAGGAYQYATVYAQWGNLAKALEILDTALRLQDPGLEYLKTDPLLDPLRKEPRFQAIERALKFPN</sequence>
<evidence type="ECO:0000256" key="1">
    <source>
        <dbReference type="ARBA" id="ARBA00022737"/>
    </source>
</evidence>
<dbReference type="PANTHER" id="PTHR44858:SF1">
    <property type="entry name" value="UDP-N-ACETYLGLUCOSAMINE--PEPTIDE N-ACETYLGLUCOSAMINYLTRANSFERASE SPINDLY-RELATED"/>
    <property type="match status" value="1"/>
</dbReference>
<feature type="repeat" description="TPR" evidence="3">
    <location>
        <begin position="404"/>
        <end position="437"/>
    </location>
</feature>
<evidence type="ECO:0000256" key="2">
    <source>
        <dbReference type="ARBA" id="ARBA00022803"/>
    </source>
</evidence>
<dbReference type="SUPFAM" id="SSF48452">
    <property type="entry name" value="TPR-like"/>
    <property type="match status" value="2"/>
</dbReference>
<dbReference type="InterPro" id="IPR050498">
    <property type="entry name" value="Ycf3"/>
</dbReference>
<feature type="transmembrane region" description="Helical" evidence="4">
    <location>
        <begin position="36"/>
        <end position="58"/>
    </location>
</feature>
<keyword evidence="1" id="KW-0677">Repeat</keyword>
<dbReference type="Pfam" id="PF13432">
    <property type="entry name" value="TPR_16"/>
    <property type="match status" value="1"/>
</dbReference>
<evidence type="ECO:0000256" key="4">
    <source>
        <dbReference type="SAM" id="Phobius"/>
    </source>
</evidence>
<feature type="transmembrane region" description="Helical" evidence="4">
    <location>
        <begin position="119"/>
        <end position="138"/>
    </location>
</feature>
<dbReference type="PANTHER" id="PTHR44858">
    <property type="entry name" value="TETRATRICOPEPTIDE REPEAT PROTEIN 6"/>
    <property type="match status" value="1"/>
</dbReference>
<evidence type="ECO:0000313" key="6">
    <source>
        <dbReference type="Proteomes" id="UP000318509"/>
    </source>
</evidence>
<proteinExistence type="predicted"/>
<dbReference type="Gene3D" id="1.25.40.10">
    <property type="entry name" value="Tetratricopeptide repeat domain"/>
    <property type="match status" value="2"/>
</dbReference>
<dbReference type="Proteomes" id="UP000318509">
    <property type="component" value="Unassembled WGS sequence"/>
</dbReference>
<keyword evidence="4" id="KW-0472">Membrane</keyword>
<keyword evidence="4" id="KW-1133">Transmembrane helix</keyword>